<dbReference type="PROSITE" id="PS50110">
    <property type="entry name" value="RESPONSE_REGULATORY"/>
    <property type="match status" value="1"/>
</dbReference>
<evidence type="ECO:0000256" key="4">
    <source>
        <dbReference type="SAM" id="Coils"/>
    </source>
</evidence>
<dbReference type="InterPro" id="IPR029787">
    <property type="entry name" value="Nucleotide_cyclase"/>
</dbReference>
<evidence type="ECO:0000259" key="6">
    <source>
        <dbReference type="PROSITE" id="PS50887"/>
    </source>
</evidence>
<accession>A0ABN0XMH9</accession>
<comment type="caution">
    <text evidence="7">The sequence shown here is derived from an EMBL/GenBank/DDBJ whole genome shotgun (WGS) entry which is preliminary data.</text>
</comment>
<dbReference type="PANTHER" id="PTHR45138">
    <property type="entry name" value="REGULATORY COMPONENTS OF SENSORY TRANSDUCTION SYSTEM"/>
    <property type="match status" value="1"/>
</dbReference>
<dbReference type="NCBIfam" id="TIGR00254">
    <property type="entry name" value="GGDEF"/>
    <property type="match status" value="1"/>
</dbReference>
<dbReference type="Pfam" id="PF11849">
    <property type="entry name" value="DUF3369"/>
    <property type="match status" value="1"/>
</dbReference>
<name>A0ABN0XMH9_9ALTE</name>
<sequence>MSKLTFVSKAPETSIFRDALPWTILIVDDDESVHAMTNLALRGLKFHNRPLEILSAYTKAEAQQILLEKDDIAMAMLDVVMEEEDTGLQLVRFIREELHNKKIRIVLRTGQPGQAPEKDVIARYDINNYKDKTELSTQKLFSVTYTALRTYSHLCELDSHLRGLQQIIETTDSLDQEHSLKKFASGVLAQLGTFLKVGDGGILCVQQTNNELNDDRILVMTTDPLWLEENLTWSTLRVRPQVRDLIYRTFETKTNQYDTEHTCLFIGKANEAGMVAYLHCPSPEELTRVLLEVFCTKIAISFHNLRLYKQLEEANSLLEKKVEERTQELANVNERLNQLVNTDPLTEVPNRRCFFDALTREMARLSRSLTSTFSLAMIDIDHFKSINDNHGHLIGDKVLQEVARRIAISMRQMDILGRIGGEEFAVSFTGTALPEALQAAERLRLEVAGMPVTCEGVSVHVTISIGVVEVKTEEGITTLMSRADKLLYEAKHTGRNKVCAEKNASRI</sequence>
<dbReference type="EC" id="2.7.7.65" evidence="1"/>
<keyword evidence="4" id="KW-0175">Coiled coil</keyword>
<dbReference type="PANTHER" id="PTHR45138:SF9">
    <property type="entry name" value="DIGUANYLATE CYCLASE DGCM-RELATED"/>
    <property type="match status" value="1"/>
</dbReference>
<dbReference type="Pfam" id="PF00990">
    <property type="entry name" value="GGDEF"/>
    <property type="match status" value="1"/>
</dbReference>
<feature type="domain" description="Response regulatory" evidence="5">
    <location>
        <begin position="23"/>
        <end position="147"/>
    </location>
</feature>
<proteinExistence type="predicted"/>
<evidence type="ECO:0000256" key="3">
    <source>
        <dbReference type="PROSITE-ProRule" id="PRU00169"/>
    </source>
</evidence>
<dbReference type="Gene3D" id="3.30.70.270">
    <property type="match status" value="1"/>
</dbReference>
<feature type="domain" description="GGDEF" evidence="6">
    <location>
        <begin position="371"/>
        <end position="503"/>
    </location>
</feature>
<keyword evidence="3" id="KW-0597">Phosphoprotein</keyword>
<evidence type="ECO:0000259" key="5">
    <source>
        <dbReference type="PROSITE" id="PS50110"/>
    </source>
</evidence>
<dbReference type="InterPro" id="IPR050469">
    <property type="entry name" value="Diguanylate_Cyclase"/>
</dbReference>
<gene>
    <name evidence="7" type="ORF">GCM10009092_35340</name>
</gene>
<dbReference type="InterPro" id="IPR043128">
    <property type="entry name" value="Rev_trsase/Diguanyl_cyclase"/>
</dbReference>
<dbReference type="SUPFAM" id="SSF52172">
    <property type="entry name" value="CheY-like"/>
    <property type="match status" value="1"/>
</dbReference>
<evidence type="ECO:0000256" key="2">
    <source>
        <dbReference type="ARBA" id="ARBA00034247"/>
    </source>
</evidence>
<dbReference type="PROSITE" id="PS50887">
    <property type="entry name" value="GGDEF"/>
    <property type="match status" value="1"/>
</dbReference>
<dbReference type="CDD" id="cd01949">
    <property type="entry name" value="GGDEF"/>
    <property type="match status" value="1"/>
</dbReference>
<organism evidence="7 8">
    <name type="scientific">Bowmanella denitrificans</name>
    <dbReference type="NCBI Taxonomy" id="366582"/>
    <lineage>
        <taxon>Bacteria</taxon>
        <taxon>Pseudomonadati</taxon>
        <taxon>Pseudomonadota</taxon>
        <taxon>Gammaproteobacteria</taxon>
        <taxon>Alteromonadales</taxon>
        <taxon>Alteromonadaceae</taxon>
        <taxon>Bowmanella</taxon>
    </lineage>
</organism>
<dbReference type="RefSeq" id="WP_343846724.1">
    <property type="nucleotide sequence ID" value="NZ_BAAAEI010000023.1"/>
</dbReference>
<reference evidence="7 8" key="1">
    <citation type="journal article" date="2019" name="Int. J. Syst. Evol. Microbiol.">
        <title>The Global Catalogue of Microorganisms (GCM) 10K type strain sequencing project: providing services to taxonomists for standard genome sequencing and annotation.</title>
        <authorList>
            <consortium name="The Broad Institute Genomics Platform"/>
            <consortium name="The Broad Institute Genome Sequencing Center for Infectious Disease"/>
            <person name="Wu L."/>
            <person name="Ma J."/>
        </authorList>
    </citation>
    <scope>NUCLEOTIDE SEQUENCE [LARGE SCALE GENOMIC DNA]</scope>
    <source>
        <strain evidence="7 8">JCM 13378</strain>
    </source>
</reference>
<dbReference type="EMBL" id="BAAAEI010000023">
    <property type="protein sequence ID" value="GAA0368003.1"/>
    <property type="molecule type" value="Genomic_DNA"/>
</dbReference>
<dbReference type="Proteomes" id="UP001501757">
    <property type="component" value="Unassembled WGS sequence"/>
</dbReference>
<dbReference type="InterPro" id="IPR000160">
    <property type="entry name" value="GGDEF_dom"/>
</dbReference>
<evidence type="ECO:0000256" key="1">
    <source>
        <dbReference type="ARBA" id="ARBA00012528"/>
    </source>
</evidence>
<dbReference type="InterPro" id="IPR001789">
    <property type="entry name" value="Sig_transdc_resp-reg_receiver"/>
</dbReference>
<dbReference type="SUPFAM" id="SSF55073">
    <property type="entry name" value="Nucleotide cyclase"/>
    <property type="match status" value="1"/>
</dbReference>
<feature type="modified residue" description="4-aspartylphosphate" evidence="3">
    <location>
        <position position="78"/>
    </location>
</feature>
<keyword evidence="8" id="KW-1185">Reference proteome</keyword>
<dbReference type="InterPro" id="IPR021800">
    <property type="entry name" value="DUF3369"/>
</dbReference>
<evidence type="ECO:0000313" key="7">
    <source>
        <dbReference type="EMBL" id="GAA0368003.1"/>
    </source>
</evidence>
<comment type="catalytic activity">
    <reaction evidence="2">
        <text>2 GTP = 3',3'-c-di-GMP + 2 diphosphate</text>
        <dbReference type="Rhea" id="RHEA:24898"/>
        <dbReference type="ChEBI" id="CHEBI:33019"/>
        <dbReference type="ChEBI" id="CHEBI:37565"/>
        <dbReference type="ChEBI" id="CHEBI:58805"/>
        <dbReference type="EC" id="2.7.7.65"/>
    </reaction>
</comment>
<dbReference type="InterPro" id="IPR011006">
    <property type="entry name" value="CheY-like_superfamily"/>
</dbReference>
<dbReference type="SMART" id="SM00267">
    <property type="entry name" value="GGDEF"/>
    <property type="match status" value="1"/>
</dbReference>
<protein>
    <recommendedName>
        <fullName evidence="1">diguanylate cyclase</fullName>
        <ecNumber evidence="1">2.7.7.65</ecNumber>
    </recommendedName>
</protein>
<feature type="coiled-coil region" evidence="4">
    <location>
        <begin position="304"/>
        <end position="342"/>
    </location>
</feature>
<dbReference type="Gene3D" id="3.40.50.2300">
    <property type="match status" value="1"/>
</dbReference>
<evidence type="ECO:0000313" key="8">
    <source>
        <dbReference type="Proteomes" id="UP001501757"/>
    </source>
</evidence>